<accession>A0AAN5CVC7</accession>
<dbReference type="Proteomes" id="UP001328107">
    <property type="component" value="Unassembled WGS sequence"/>
</dbReference>
<dbReference type="EMBL" id="BTRK01000005">
    <property type="protein sequence ID" value="GMR50889.1"/>
    <property type="molecule type" value="Genomic_DNA"/>
</dbReference>
<evidence type="ECO:0000313" key="1">
    <source>
        <dbReference type="EMBL" id="GMR50889.1"/>
    </source>
</evidence>
<feature type="non-terminal residue" evidence="1">
    <location>
        <position position="107"/>
    </location>
</feature>
<gene>
    <name evidence="1" type="ORF">PMAYCL1PPCAC_21084</name>
</gene>
<dbReference type="AlphaFoldDB" id="A0AAN5CVC7"/>
<sequence length="107" mass="11216">LNTLPVLARDGSCRLNLCLPFRLLQSLNADEGLTRPKGQVPRGPMPAVHESARYLVMSAIQLGPIREKLVQRNQAAGAAGVGGATSLLAGEADDGQFLVPLAVFVLG</sequence>
<name>A0AAN5CVC7_9BILA</name>
<protein>
    <submittedName>
        <fullName evidence="1">Uncharacterized protein</fullName>
    </submittedName>
</protein>
<reference evidence="2" key="1">
    <citation type="submission" date="2022-10" db="EMBL/GenBank/DDBJ databases">
        <title>Genome assembly of Pristionchus species.</title>
        <authorList>
            <person name="Yoshida K."/>
            <person name="Sommer R.J."/>
        </authorList>
    </citation>
    <scope>NUCLEOTIDE SEQUENCE [LARGE SCALE GENOMIC DNA]</scope>
    <source>
        <strain evidence="2">RS5460</strain>
    </source>
</reference>
<keyword evidence="2" id="KW-1185">Reference proteome</keyword>
<organism evidence="1 2">
    <name type="scientific">Pristionchus mayeri</name>
    <dbReference type="NCBI Taxonomy" id="1317129"/>
    <lineage>
        <taxon>Eukaryota</taxon>
        <taxon>Metazoa</taxon>
        <taxon>Ecdysozoa</taxon>
        <taxon>Nematoda</taxon>
        <taxon>Chromadorea</taxon>
        <taxon>Rhabditida</taxon>
        <taxon>Rhabditina</taxon>
        <taxon>Diplogasteromorpha</taxon>
        <taxon>Diplogasteroidea</taxon>
        <taxon>Neodiplogasteridae</taxon>
        <taxon>Pristionchus</taxon>
    </lineage>
</organism>
<evidence type="ECO:0000313" key="2">
    <source>
        <dbReference type="Proteomes" id="UP001328107"/>
    </source>
</evidence>
<comment type="caution">
    <text evidence="1">The sequence shown here is derived from an EMBL/GenBank/DDBJ whole genome shotgun (WGS) entry which is preliminary data.</text>
</comment>
<proteinExistence type="predicted"/>
<feature type="non-terminal residue" evidence="1">
    <location>
        <position position="1"/>
    </location>
</feature>